<evidence type="ECO:0000256" key="8">
    <source>
        <dbReference type="RuleBase" id="RU364141"/>
    </source>
</evidence>
<evidence type="ECO:0000256" key="9">
    <source>
        <dbReference type="SAM" id="MobiDB-lite"/>
    </source>
</evidence>
<accession>A0A0F4ZEU0</accession>
<keyword evidence="8" id="KW-0010">Activator</keyword>
<comment type="subunit">
    <text evidence="8">Component of the Mediator complex.</text>
</comment>
<gene>
    <name evidence="8" type="primary">MED4</name>
    <name evidence="10" type="ORF">TD95_003039</name>
</gene>
<dbReference type="GO" id="GO:0016592">
    <property type="term" value="C:mediator complex"/>
    <property type="evidence" value="ECO:0007669"/>
    <property type="project" value="InterPro"/>
</dbReference>
<feature type="compositionally biased region" description="Polar residues" evidence="9">
    <location>
        <begin position="138"/>
        <end position="151"/>
    </location>
</feature>
<evidence type="ECO:0000256" key="5">
    <source>
        <dbReference type="ARBA" id="ARBA00023163"/>
    </source>
</evidence>
<dbReference type="GO" id="GO:0006357">
    <property type="term" value="P:regulation of transcription by RNA polymerase II"/>
    <property type="evidence" value="ECO:0007669"/>
    <property type="project" value="InterPro"/>
</dbReference>
<evidence type="ECO:0000313" key="10">
    <source>
        <dbReference type="EMBL" id="KKA28428.1"/>
    </source>
</evidence>
<feature type="compositionally biased region" description="Basic and acidic residues" evidence="9">
    <location>
        <begin position="242"/>
        <end position="291"/>
    </location>
</feature>
<keyword evidence="5 8" id="KW-0804">Transcription</keyword>
<dbReference type="OrthoDB" id="1929813at2759"/>
<evidence type="ECO:0000256" key="6">
    <source>
        <dbReference type="ARBA" id="ARBA00023242"/>
    </source>
</evidence>
<dbReference type="GO" id="GO:0003712">
    <property type="term" value="F:transcription coregulator activity"/>
    <property type="evidence" value="ECO:0007669"/>
    <property type="project" value="InterPro"/>
</dbReference>
<feature type="region of interest" description="Disordered" evidence="9">
    <location>
        <begin position="117"/>
        <end position="179"/>
    </location>
</feature>
<organism evidence="10 11">
    <name type="scientific">Thielaviopsis punctulata</name>
    <dbReference type="NCBI Taxonomy" id="72032"/>
    <lineage>
        <taxon>Eukaryota</taxon>
        <taxon>Fungi</taxon>
        <taxon>Dikarya</taxon>
        <taxon>Ascomycota</taxon>
        <taxon>Pezizomycotina</taxon>
        <taxon>Sordariomycetes</taxon>
        <taxon>Hypocreomycetidae</taxon>
        <taxon>Microascales</taxon>
        <taxon>Ceratocystidaceae</taxon>
        <taxon>Thielaviopsis</taxon>
    </lineage>
</organism>
<keyword evidence="4 8" id="KW-0805">Transcription regulation</keyword>
<keyword evidence="11" id="KW-1185">Reference proteome</keyword>
<name>A0A0F4ZEU0_9PEZI</name>
<dbReference type="EMBL" id="LAEV01001330">
    <property type="protein sequence ID" value="KKA28428.1"/>
    <property type="molecule type" value="Genomic_DNA"/>
</dbReference>
<dbReference type="Pfam" id="PF10018">
    <property type="entry name" value="Med4"/>
    <property type="match status" value="1"/>
</dbReference>
<evidence type="ECO:0000256" key="2">
    <source>
        <dbReference type="ARBA" id="ARBA00009626"/>
    </source>
</evidence>
<reference evidence="10 11" key="1">
    <citation type="submission" date="2015-03" db="EMBL/GenBank/DDBJ databases">
        <authorList>
            <person name="Radwan O."/>
            <person name="Al-Naeli F.A."/>
            <person name="Rendon G.A."/>
            <person name="Fields C."/>
        </authorList>
    </citation>
    <scope>NUCLEOTIDE SEQUENCE [LARGE SCALE GENOMIC DNA]</scope>
    <source>
        <strain evidence="10">CR-DP1</strain>
    </source>
</reference>
<feature type="region of interest" description="Disordered" evidence="9">
    <location>
        <begin position="230"/>
        <end position="320"/>
    </location>
</feature>
<evidence type="ECO:0000256" key="3">
    <source>
        <dbReference type="ARBA" id="ARBA00020629"/>
    </source>
</evidence>
<feature type="compositionally biased region" description="Low complexity" evidence="9">
    <location>
        <begin position="156"/>
        <end position="179"/>
    </location>
</feature>
<comment type="function">
    <text evidence="8">Component of the Mediator complex, a coactivator involved in the regulated transcription of nearly all RNA polymerase II-dependent genes. Mediator functions as a bridge to convey information from gene-specific regulatory proteins to the basal RNA polymerase II transcription machinery. Mediator is recruited to promoters by direct interactions with regulatory proteins and serves as a scaffold for the assembly of a functional preinitiation complex with RNA polymerase II and the general transcription factors.</text>
</comment>
<proteinExistence type="inferred from homology"/>
<comment type="subcellular location">
    <subcellularLocation>
        <location evidence="1 8">Nucleus</location>
    </subcellularLocation>
</comment>
<feature type="compositionally biased region" description="Pro residues" evidence="9">
    <location>
        <begin position="121"/>
        <end position="134"/>
    </location>
</feature>
<dbReference type="InterPro" id="IPR019258">
    <property type="entry name" value="Mediator_Med4"/>
</dbReference>
<comment type="similarity">
    <text evidence="2 8">Belongs to the Mediator complex subunit 4 family.</text>
</comment>
<keyword evidence="6 8" id="KW-0539">Nucleus</keyword>
<dbReference type="Proteomes" id="UP000033483">
    <property type="component" value="Unassembled WGS sequence"/>
</dbReference>
<evidence type="ECO:0000313" key="11">
    <source>
        <dbReference type="Proteomes" id="UP000033483"/>
    </source>
</evidence>
<comment type="caution">
    <text evidence="10">The sequence shown here is derived from an EMBL/GenBank/DDBJ whole genome shotgun (WGS) entry which is preliminary data.</text>
</comment>
<protein>
    <recommendedName>
        <fullName evidence="3 8">Mediator of RNA polymerase II transcription subunit 4</fullName>
    </recommendedName>
    <alternativeName>
        <fullName evidence="7 8">Mediator complex subunit 4</fullName>
    </alternativeName>
</protein>
<dbReference type="AlphaFoldDB" id="A0A0F4ZEU0"/>
<sequence length="320" mass="35433">MDKQIDAHFQRVELALSSLIDSIAKYHPTIAHARELQQADQALTLGLQEVQTHQANFLRLQKLRAASASLDSQIRDTIVSLATTRKDVATVQTVKFPDAPAHPFTYEELLSYARRISKTTLPPPPPPSANPPAPDLLVQNSAVGTTPNTPGADSVPGSSAPTPAALPTPTQSHMPGDALPAAAAGASFTELPENLALHLNPMAQTVFIPWPLEDRIRLGALATTQMLINDGIDPIGYDPVAEEERKKKEEEERLAREEAERREREERDRALREQREKMREQELRESYRRESGMPAGQSSPVEKKQFHFTSLDMDDDDDSD</sequence>
<evidence type="ECO:0000256" key="7">
    <source>
        <dbReference type="ARBA" id="ARBA00031257"/>
    </source>
</evidence>
<evidence type="ECO:0000256" key="4">
    <source>
        <dbReference type="ARBA" id="ARBA00023015"/>
    </source>
</evidence>
<evidence type="ECO:0000256" key="1">
    <source>
        <dbReference type="ARBA" id="ARBA00004123"/>
    </source>
</evidence>